<keyword evidence="3" id="KW-1185">Reference proteome</keyword>
<name>A0A090ZIL5_PAEMA</name>
<gene>
    <name evidence="2" type="ORF">DJ90_2531</name>
</gene>
<evidence type="ECO:0000256" key="1">
    <source>
        <dbReference type="SAM" id="Phobius"/>
    </source>
</evidence>
<dbReference type="HOGENOM" id="CLU_055426_0_0_9"/>
<keyword evidence="1" id="KW-0472">Membrane</keyword>
<comment type="caution">
    <text evidence="2">The sequence shown here is derived from an EMBL/GenBank/DDBJ whole genome shotgun (WGS) entry which is preliminary data.</text>
</comment>
<dbReference type="Proteomes" id="UP000029278">
    <property type="component" value="Unassembled WGS sequence"/>
</dbReference>
<feature type="transmembrane region" description="Helical" evidence="1">
    <location>
        <begin position="309"/>
        <end position="326"/>
    </location>
</feature>
<protein>
    <recommendedName>
        <fullName evidence="4">Glycosyltransferase</fullName>
    </recommendedName>
</protein>
<reference evidence="2 3" key="1">
    <citation type="submission" date="2014-04" db="EMBL/GenBank/DDBJ databases">
        <authorList>
            <person name="Bishop-Lilly K.A."/>
            <person name="Broomall S.M."/>
            <person name="Chain P.S."/>
            <person name="Chertkov O."/>
            <person name="Coyne S.R."/>
            <person name="Daligault H.E."/>
            <person name="Davenport K.W."/>
            <person name="Erkkila T."/>
            <person name="Frey K.G."/>
            <person name="Gibbons H.S."/>
            <person name="Gu W."/>
            <person name="Jaissle J."/>
            <person name="Johnson S.L."/>
            <person name="Koroleva G.I."/>
            <person name="Ladner J.T."/>
            <person name="Lo C.-C."/>
            <person name="Minogue T.D."/>
            <person name="Munk C."/>
            <person name="Palacios G.F."/>
            <person name="Redden C.L."/>
            <person name="Rosenzweig C.N."/>
            <person name="Scholz M.B."/>
            <person name="Teshima H."/>
            <person name="Xu Y."/>
        </authorList>
    </citation>
    <scope>NUCLEOTIDE SEQUENCE [LARGE SCALE GENOMIC DNA]</scope>
    <source>
        <strain evidence="2 3">8244</strain>
    </source>
</reference>
<dbReference type="EMBL" id="JMQA01000012">
    <property type="protein sequence ID" value="KFN11174.1"/>
    <property type="molecule type" value="Genomic_DNA"/>
</dbReference>
<organism evidence="2 3">
    <name type="scientific">Paenibacillus macerans</name>
    <name type="common">Bacillus macerans</name>
    <dbReference type="NCBI Taxonomy" id="44252"/>
    <lineage>
        <taxon>Bacteria</taxon>
        <taxon>Bacillati</taxon>
        <taxon>Bacillota</taxon>
        <taxon>Bacilli</taxon>
        <taxon>Bacillales</taxon>
        <taxon>Paenibacillaceae</taxon>
        <taxon>Paenibacillus</taxon>
    </lineage>
</organism>
<keyword evidence="1" id="KW-0812">Transmembrane</keyword>
<proteinExistence type="predicted"/>
<dbReference type="OrthoDB" id="2987597at2"/>
<dbReference type="AlphaFoldDB" id="A0A090ZIL5"/>
<dbReference type="InterPro" id="IPR029044">
    <property type="entry name" value="Nucleotide-diphossugar_trans"/>
</dbReference>
<dbReference type="GeneID" id="77012169"/>
<dbReference type="PATRIC" id="fig|44252.3.peg.891"/>
<keyword evidence="1" id="KW-1133">Transmembrane helix</keyword>
<feature type="transmembrane region" description="Helical" evidence="1">
    <location>
        <begin position="274"/>
        <end position="294"/>
    </location>
</feature>
<dbReference type="RefSeq" id="WP_036620859.1">
    <property type="nucleotide sequence ID" value="NZ_JAKOBR010000080.1"/>
</dbReference>
<feature type="transmembrane region" description="Helical" evidence="1">
    <location>
        <begin position="245"/>
        <end position="267"/>
    </location>
</feature>
<dbReference type="SUPFAM" id="SSF53448">
    <property type="entry name" value="Nucleotide-diphospho-sugar transferases"/>
    <property type="match status" value="1"/>
</dbReference>
<evidence type="ECO:0008006" key="4">
    <source>
        <dbReference type="Google" id="ProtNLM"/>
    </source>
</evidence>
<accession>A0A090ZIL5</accession>
<evidence type="ECO:0000313" key="3">
    <source>
        <dbReference type="Proteomes" id="UP000029278"/>
    </source>
</evidence>
<evidence type="ECO:0000313" key="2">
    <source>
        <dbReference type="EMBL" id="KFN11174.1"/>
    </source>
</evidence>
<dbReference type="STRING" id="44252.DJ90_2531"/>
<sequence length="341" mass="39983">MTISSDQPKYSPYKGYFDKKEKLEVSIIIPIKTIKDENLDNFIEYINTFAQQIREDCCQIVIANESPCDVFKYMDFYIGKYSHIIHFIPSYKNRDGDNDKLNGIYSALEYIVHDKILLLDDHFRITRDTLVKLTKSFDEYDCFKTMPNFDNYSPDVLIDMCGLFFVNITDFRKQYCGHLAFRKEHISKIGFPNRDALFDEFTIENHFRRHKYSIGFIKDLSIEATQKISQKKFFEQRIRYAYENLALPIRFIIHAIILPVLIILLIVSPKFASVVTLMITFGVLIITLIGQLIYGRGLVPSYTFLYSPVWFWFYPFTSWIALYKYITGGVNFGGKKVKIPG</sequence>